<dbReference type="RefSeq" id="WP_039606944.1">
    <property type="nucleotide sequence ID" value="NZ_FMUP01000003.1"/>
</dbReference>
<keyword evidence="6" id="KW-0560">Oxidoreductase</keyword>
<dbReference type="InterPro" id="IPR039261">
    <property type="entry name" value="FNR_nucleotide-bd"/>
</dbReference>
<dbReference type="InterPro" id="IPR001041">
    <property type="entry name" value="2Fe-2S_ferredoxin-type"/>
</dbReference>
<evidence type="ECO:0000259" key="10">
    <source>
        <dbReference type="PROSITE" id="PS51085"/>
    </source>
</evidence>
<dbReference type="AlphaFoldDB" id="A0A0B3BIH1"/>
<gene>
    <name evidence="12" type="ORF">PT85_13655</name>
</gene>
<keyword evidence="4" id="KW-0479">Metal-binding</keyword>
<keyword evidence="13" id="KW-1185">Reference proteome</keyword>
<name>A0A0B3BIH1_9PSED</name>
<dbReference type="Proteomes" id="UP000030980">
    <property type="component" value="Unassembled WGS sequence"/>
</dbReference>
<dbReference type="InterPro" id="IPR017938">
    <property type="entry name" value="Riboflavin_synthase-like_b-brl"/>
</dbReference>
<dbReference type="GO" id="GO:0016491">
    <property type="term" value="F:oxidoreductase activity"/>
    <property type="evidence" value="ECO:0007669"/>
    <property type="project" value="UniProtKB-KW"/>
</dbReference>
<comment type="caution">
    <text evidence="12">The sequence shown here is derived from an EMBL/GenBank/DDBJ whole genome shotgun (WGS) entry which is preliminary data.</text>
</comment>
<dbReference type="Pfam" id="PF00175">
    <property type="entry name" value="NAD_binding_1"/>
    <property type="match status" value="1"/>
</dbReference>
<keyword evidence="2" id="KW-0285">Flavoprotein</keyword>
<dbReference type="PRINTS" id="PR00410">
    <property type="entry name" value="PHEHYDRXLASE"/>
</dbReference>
<feature type="domain" description="2Fe-2S ferredoxin-type" evidence="10">
    <location>
        <begin position="255"/>
        <end position="344"/>
    </location>
</feature>
<dbReference type="CDD" id="cd06214">
    <property type="entry name" value="PA_degradation_oxidoreductase_like"/>
    <property type="match status" value="1"/>
</dbReference>
<comment type="cofactor">
    <cofactor evidence="9">
        <name>[2Fe-2S] cluster</name>
        <dbReference type="ChEBI" id="CHEBI:190135"/>
    </cofactor>
</comment>
<keyword evidence="7" id="KW-0408">Iron</keyword>
<dbReference type="PROSITE" id="PS51085">
    <property type="entry name" value="2FE2S_FER_2"/>
    <property type="match status" value="1"/>
</dbReference>
<evidence type="ECO:0000256" key="1">
    <source>
        <dbReference type="ARBA" id="ARBA00001974"/>
    </source>
</evidence>
<accession>A0A0B3BIH1</accession>
<dbReference type="Pfam" id="PF00970">
    <property type="entry name" value="FAD_binding_6"/>
    <property type="match status" value="1"/>
</dbReference>
<dbReference type="Gene3D" id="3.40.50.80">
    <property type="entry name" value="Nucleotide-binding domain of ferredoxin-NADP reductase (FNR) module"/>
    <property type="match status" value="1"/>
</dbReference>
<evidence type="ECO:0000256" key="5">
    <source>
        <dbReference type="ARBA" id="ARBA00022827"/>
    </source>
</evidence>
<dbReference type="PROSITE" id="PS00197">
    <property type="entry name" value="2FE2S_FER_1"/>
    <property type="match status" value="1"/>
</dbReference>
<comment type="cofactor">
    <cofactor evidence="1">
        <name>FAD</name>
        <dbReference type="ChEBI" id="CHEBI:57692"/>
    </cofactor>
</comment>
<evidence type="ECO:0000259" key="11">
    <source>
        <dbReference type="PROSITE" id="PS51384"/>
    </source>
</evidence>
<dbReference type="InterPro" id="IPR001709">
    <property type="entry name" value="Flavoprot_Pyr_Nucl_cyt_Rdtase"/>
</dbReference>
<dbReference type="Gene3D" id="2.40.30.10">
    <property type="entry name" value="Translation factors"/>
    <property type="match status" value="1"/>
</dbReference>
<evidence type="ECO:0000256" key="4">
    <source>
        <dbReference type="ARBA" id="ARBA00022723"/>
    </source>
</evidence>
<dbReference type="PRINTS" id="PR00371">
    <property type="entry name" value="FPNCR"/>
</dbReference>
<organism evidence="12 13">
    <name type="scientific">Pseudomonas flexibilis</name>
    <dbReference type="NCBI Taxonomy" id="706570"/>
    <lineage>
        <taxon>Bacteria</taxon>
        <taxon>Pseudomonadati</taxon>
        <taxon>Pseudomonadota</taxon>
        <taxon>Gammaproteobacteria</taxon>
        <taxon>Pseudomonadales</taxon>
        <taxon>Pseudomonadaceae</taxon>
        <taxon>Pseudomonas</taxon>
    </lineage>
</organism>
<keyword evidence="8" id="KW-0411">Iron-sulfur</keyword>
<dbReference type="SUPFAM" id="SSF54292">
    <property type="entry name" value="2Fe-2S ferredoxin-like"/>
    <property type="match status" value="1"/>
</dbReference>
<evidence type="ECO:0000256" key="7">
    <source>
        <dbReference type="ARBA" id="ARBA00023004"/>
    </source>
</evidence>
<dbReference type="Gene3D" id="3.10.20.30">
    <property type="match status" value="1"/>
</dbReference>
<dbReference type="CDD" id="cd00207">
    <property type="entry name" value="fer2"/>
    <property type="match status" value="1"/>
</dbReference>
<dbReference type="InterPro" id="IPR008333">
    <property type="entry name" value="Cbr1-like_FAD-bd_dom"/>
</dbReference>
<keyword evidence="5" id="KW-0274">FAD</keyword>
<feature type="domain" description="FAD-binding FR-type" evidence="11">
    <location>
        <begin position="4"/>
        <end position="109"/>
    </location>
</feature>
<dbReference type="InterPro" id="IPR001433">
    <property type="entry name" value="OxRdtase_FAD/NAD-bd"/>
</dbReference>
<dbReference type="SUPFAM" id="SSF63380">
    <property type="entry name" value="Riboflavin synthase domain-like"/>
    <property type="match status" value="1"/>
</dbReference>
<dbReference type="InterPro" id="IPR012675">
    <property type="entry name" value="Beta-grasp_dom_sf"/>
</dbReference>
<evidence type="ECO:0000256" key="2">
    <source>
        <dbReference type="ARBA" id="ARBA00022630"/>
    </source>
</evidence>
<evidence type="ECO:0000313" key="13">
    <source>
        <dbReference type="Proteomes" id="UP000030980"/>
    </source>
</evidence>
<evidence type="ECO:0000256" key="3">
    <source>
        <dbReference type="ARBA" id="ARBA00022714"/>
    </source>
</evidence>
<dbReference type="EMBL" id="JTAK01000005">
    <property type="protein sequence ID" value="KHO64268.1"/>
    <property type="molecule type" value="Genomic_DNA"/>
</dbReference>
<sequence>MNAPEYLTLRVAEVVRETADSCSFVFDVPQALAGRFSYRPGQFLTLRIPHGDDWLPRCYSLSSCPLEDEPLRVTVKRVADGRGSNWLCDQLAAGDSVQVLPPAGVFVPKSLDADFLLFAGGSGITPVLSILRAALKQGSGRLRLVYANRDEASVIFRDQLRELARHHPTRLQVIHWLDSVQGRPLPEQLAAFAEGFTQAEAFICGPGPFMDGAVAALKIAGLPSRAVHVERFVSLPGESEQPAVTVVEHAGALAARLTVELDGERRTIDCQPGELLLTAMRREGLQPPHSCLVGACASCMCTLVEGEVELLANEALDAEELREGWRLACQAIALTSNVHLRFPD</sequence>
<dbReference type="GO" id="GO:0051537">
    <property type="term" value="F:2 iron, 2 sulfur cluster binding"/>
    <property type="evidence" value="ECO:0007669"/>
    <property type="project" value="UniProtKB-KW"/>
</dbReference>
<reference evidence="12 13" key="1">
    <citation type="submission" date="2014-11" db="EMBL/GenBank/DDBJ databases">
        <title>Genome sequence of Pseudomonas tuomuerensis JCM 14085.</title>
        <authorList>
            <person name="Shin S.-K."/>
            <person name="Yi H."/>
        </authorList>
    </citation>
    <scope>NUCLEOTIDE SEQUENCE [LARGE SCALE GENOMIC DNA]</scope>
    <source>
        <strain evidence="12 13">JCM 14085</strain>
    </source>
</reference>
<protein>
    <submittedName>
        <fullName evidence="12">3-ketosteroid-9-alpha-hydroxylase</fullName>
    </submittedName>
</protein>
<dbReference type="Pfam" id="PF00111">
    <property type="entry name" value="Fer2"/>
    <property type="match status" value="1"/>
</dbReference>
<evidence type="ECO:0000256" key="6">
    <source>
        <dbReference type="ARBA" id="ARBA00023002"/>
    </source>
</evidence>
<dbReference type="STRING" id="706570.PT85_13655"/>
<dbReference type="InterPro" id="IPR036010">
    <property type="entry name" value="2Fe-2S_ferredoxin-like_sf"/>
</dbReference>
<evidence type="ECO:0000313" key="12">
    <source>
        <dbReference type="EMBL" id="KHO64268.1"/>
    </source>
</evidence>
<proteinExistence type="predicted"/>
<dbReference type="InterPro" id="IPR006058">
    <property type="entry name" value="2Fe2S_fd_BS"/>
</dbReference>
<dbReference type="GO" id="GO:0046872">
    <property type="term" value="F:metal ion binding"/>
    <property type="evidence" value="ECO:0007669"/>
    <property type="project" value="UniProtKB-KW"/>
</dbReference>
<dbReference type="PROSITE" id="PS51384">
    <property type="entry name" value="FAD_FR"/>
    <property type="match status" value="1"/>
</dbReference>
<dbReference type="InterPro" id="IPR050415">
    <property type="entry name" value="MRET"/>
</dbReference>
<dbReference type="GO" id="GO:0050660">
    <property type="term" value="F:flavin adenine dinucleotide binding"/>
    <property type="evidence" value="ECO:0007669"/>
    <property type="project" value="TreeGrafter"/>
</dbReference>
<dbReference type="InterPro" id="IPR017927">
    <property type="entry name" value="FAD-bd_FR_type"/>
</dbReference>
<dbReference type="PANTHER" id="PTHR47354:SF8">
    <property type="entry name" value="1,2-PHENYLACETYL-COA EPOXIDASE, SUBUNIT E"/>
    <property type="match status" value="1"/>
</dbReference>
<dbReference type="OrthoDB" id="9796486at2"/>
<evidence type="ECO:0000256" key="9">
    <source>
        <dbReference type="ARBA" id="ARBA00034078"/>
    </source>
</evidence>
<evidence type="ECO:0000256" key="8">
    <source>
        <dbReference type="ARBA" id="ARBA00023014"/>
    </source>
</evidence>
<keyword evidence="3" id="KW-0001">2Fe-2S</keyword>
<dbReference type="PANTHER" id="PTHR47354">
    <property type="entry name" value="NADH OXIDOREDUCTASE HCR"/>
    <property type="match status" value="1"/>
</dbReference>
<dbReference type="SUPFAM" id="SSF52343">
    <property type="entry name" value="Ferredoxin reductase-like, C-terminal NADP-linked domain"/>
    <property type="match status" value="1"/>
</dbReference>